<keyword evidence="3" id="KW-1185">Reference proteome</keyword>
<accession>A0A1X7EKG8</accession>
<evidence type="ECO:0000313" key="2">
    <source>
        <dbReference type="EMBL" id="SMF35316.1"/>
    </source>
</evidence>
<dbReference type="RefSeq" id="WP_085103773.1">
    <property type="nucleotide sequence ID" value="NZ_FWZU01000005.1"/>
</dbReference>
<keyword evidence="1 2" id="KW-0808">Transferase</keyword>
<dbReference type="EMBL" id="FWZU01000005">
    <property type="protein sequence ID" value="SMF35316.1"/>
    <property type="molecule type" value="Genomic_DNA"/>
</dbReference>
<organism evidence="2 3">
    <name type="scientific">Desulfovibrio gilichinskyi</name>
    <dbReference type="NCBI Taxonomy" id="1519643"/>
    <lineage>
        <taxon>Bacteria</taxon>
        <taxon>Pseudomonadati</taxon>
        <taxon>Thermodesulfobacteriota</taxon>
        <taxon>Desulfovibrionia</taxon>
        <taxon>Desulfovibrionales</taxon>
        <taxon>Desulfovibrionaceae</taxon>
        <taxon>Desulfovibrio</taxon>
    </lineage>
</organism>
<dbReference type="STRING" id="1519643.SAMN06295933_3069"/>
<evidence type="ECO:0000256" key="1">
    <source>
        <dbReference type="ARBA" id="ARBA00022679"/>
    </source>
</evidence>
<name>A0A1X7EKG8_9BACT</name>
<gene>
    <name evidence="2" type="ORF">SAMN06295933_3069</name>
</gene>
<evidence type="ECO:0000313" key="3">
    <source>
        <dbReference type="Proteomes" id="UP000192906"/>
    </source>
</evidence>
<dbReference type="PANTHER" id="PTHR46401:SF2">
    <property type="entry name" value="GLYCOSYLTRANSFERASE WBBK-RELATED"/>
    <property type="match status" value="1"/>
</dbReference>
<dbReference type="SUPFAM" id="SSF53756">
    <property type="entry name" value="UDP-Glycosyltransferase/glycogen phosphorylase"/>
    <property type="match status" value="1"/>
</dbReference>
<dbReference type="PANTHER" id="PTHR46401">
    <property type="entry name" value="GLYCOSYLTRANSFERASE WBBK-RELATED"/>
    <property type="match status" value="1"/>
</dbReference>
<dbReference type="Gene3D" id="3.40.50.2000">
    <property type="entry name" value="Glycogen Phosphorylase B"/>
    <property type="match status" value="1"/>
</dbReference>
<dbReference type="OrthoDB" id="433681at2"/>
<reference evidence="3" key="1">
    <citation type="submission" date="2017-04" db="EMBL/GenBank/DDBJ databases">
        <authorList>
            <person name="Varghese N."/>
            <person name="Submissions S."/>
        </authorList>
    </citation>
    <scope>NUCLEOTIDE SEQUENCE [LARGE SCALE GENOMIC DNA]</scope>
    <source>
        <strain evidence="3">K3S</strain>
    </source>
</reference>
<dbReference type="AlphaFoldDB" id="A0A1X7EKG8"/>
<proteinExistence type="predicted"/>
<dbReference type="Pfam" id="PF13692">
    <property type="entry name" value="Glyco_trans_1_4"/>
    <property type="match status" value="1"/>
</dbReference>
<dbReference type="GO" id="GO:0009103">
    <property type="term" value="P:lipopolysaccharide biosynthetic process"/>
    <property type="evidence" value="ECO:0007669"/>
    <property type="project" value="TreeGrafter"/>
</dbReference>
<dbReference type="GO" id="GO:0016757">
    <property type="term" value="F:glycosyltransferase activity"/>
    <property type="evidence" value="ECO:0007669"/>
    <property type="project" value="TreeGrafter"/>
</dbReference>
<sequence>MKIGYYLSDLTLTGGTKVINQHLQLLDELGYQAKLFVKNIQTQYPFHKRPIIISDTKEIAGQVDIIISTRLRDLKSCLKPQMPSPVMFYQRHELNDLRTYYSEKAKRAKYASLAGRFFLKTKSKLQKIGIEKYYNSKIIAWTPCHIVAHEFTNKYNKDYDFIRNTVNHSLFDSVSSTNKVHNSILSIGDYRLNLKNIARVFEAIKEIKKTTPIHFIRVSPTKIHPEEIKSGIVDEYYSQLNEKEMAILYGKTNIVVSPSLSEGFGMPALEGMAAGCLCVLSDIPAHNMFQNLCKQTTGSYALYFNPESTEELTLSLQTALKRDKCEKLIKNGKQISLEYTSELQKQDLLTALNKIEKKGYK</sequence>
<dbReference type="Proteomes" id="UP000192906">
    <property type="component" value="Unassembled WGS sequence"/>
</dbReference>
<protein>
    <submittedName>
        <fullName evidence="2">Glycosyltransferase involved in cell wall bisynthesis</fullName>
    </submittedName>
</protein>